<reference evidence="2 3" key="1">
    <citation type="submission" date="2016-01" db="EMBL/GenBank/DDBJ databases">
        <title>The new phylogeny of the genus Mycobacterium.</title>
        <authorList>
            <person name="Tarcisio F."/>
            <person name="Conor M."/>
            <person name="Antonella G."/>
            <person name="Elisabetta G."/>
            <person name="Giulia F.S."/>
            <person name="Sara T."/>
            <person name="Anna F."/>
            <person name="Clotilde B."/>
            <person name="Roberto B."/>
            <person name="Veronica D.S."/>
            <person name="Fabio R."/>
            <person name="Monica P."/>
            <person name="Olivier J."/>
            <person name="Enrico T."/>
            <person name="Nicola S."/>
        </authorList>
    </citation>
    <scope>NUCLEOTIDE SEQUENCE [LARGE SCALE GENOMIC DNA]</scope>
    <source>
        <strain evidence="2 3">DSM 44166</strain>
    </source>
</reference>
<comment type="similarity">
    <text evidence="1">Belongs to the UPF0167 family.</text>
</comment>
<gene>
    <name evidence="2" type="ORF">AWC27_28490</name>
</gene>
<sequence>MVGVQLPEFRYHPDPLATGSIVATEVNCVSCEQLRPYVYVGPVYATEDLDDVVCPWCIADGTAARRFDAEFTDVAWTVPGDVPEAATDEVLHRTPGFTGWQQEQWLHHCGDAAAFLGPAGSTEVANLPDALGALRREGRSHGWPSEQIEEYIAALATGDAQPTAYLFRCLVCEVHLAYSDFT</sequence>
<proteinExistence type="inferred from homology"/>
<evidence type="ECO:0008006" key="4">
    <source>
        <dbReference type="Google" id="ProtNLM"/>
    </source>
</evidence>
<accession>A0A1X2EI13</accession>
<comment type="caution">
    <text evidence="2">The sequence shown here is derived from an EMBL/GenBank/DDBJ whole genome shotgun (WGS) entry which is preliminary data.</text>
</comment>
<dbReference type="AlphaFoldDB" id="A0A1X2EI13"/>
<protein>
    <recommendedName>
        <fullName evidence="4">CbrC family protein</fullName>
    </recommendedName>
</protein>
<evidence type="ECO:0000313" key="2">
    <source>
        <dbReference type="EMBL" id="ORX02701.1"/>
    </source>
</evidence>
<dbReference type="Pfam" id="PF03691">
    <property type="entry name" value="UPF0167"/>
    <property type="match status" value="1"/>
</dbReference>
<dbReference type="OrthoDB" id="7065534at2"/>
<evidence type="ECO:0000256" key="1">
    <source>
        <dbReference type="ARBA" id="ARBA00008525"/>
    </source>
</evidence>
<organism evidence="2 3">
    <name type="scientific">Mycobacterium szulgai</name>
    <dbReference type="NCBI Taxonomy" id="1787"/>
    <lineage>
        <taxon>Bacteria</taxon>
        <taxon>Bacillati</taxon>
        <taxon>Actinomycetota</taxon>
        <taxon>Actinomycetes</taxon>
        <taxon>Mycobacteriales</taxon>
        <taxon>Mycobacteriaceae</taxon>
        <taxon>Mycobacterium</taxon>
    </lineage>
</organism>
<keyword evidence="3" id="KW-1185">Reference proteome</keyword>
<dbReference type="Proteomes" id="UP000193317">
    <property type="component" value="Unassembled WGS sequence"/>
</dbReference>
<dbReference type="EMBL" id="LQPW01000086">
    <property type="protein sequence ID" value="ORX02701.1"/>
    <property type="molecule type" value="Genomic_DNA"/>
</dbReference>
<dbReference type="InterPro" id="IPR005363">
    <property type="entry name" value="UPF0167"/>
</dbReference>
<evidence type="ECO:0000313" key="3">
    <source>
        <dbReference type="Proteomes" id="UP000193317"/>
    </source>
</evidence>
<name>A0A1X2EI13_MYCSZ</name>